<dbReference type="InterPro" id="IPR050300">
    <property type="entry name" value="GDXG_lipolytic_enzyme"/>
</dbReference>
<dbReference type="EMBL" id="CP139368">
    <property type="protein sequence ID" value="WPR90085.1"/>
    <property type="molecule type" value="Genomic_DNA"/>
</dbReference>
<dbReference type="PANTHER" id="PTHR48081:SF6">
    <property type="entry name" value="PEPTIDASE S9 PROLYL OLIGOPEPTIDASE CATALYTIC DOMAIN-CONTAINING PROTEIN"/>
    <property type="match status" value="1"/>
</dbReference>
<dbReference type="GO" id="GO:0016787">
    <property type="term" value="F:hydrolase activity"/>
    <property type="evidence" value="ECO:0007669"/>
    <property type="project" value="UniProtKB-KW"/>
</dbReference>
<dbReference type="RefSeq" id="WP_320942798.1">
    <property type="nucleotide sequence ID" value="NZ_BAABEU010000003.1"/>
</dbReference>
<evidence type="ECO:0000259" key="3">
    <source>
        <dbReference type="Pfam" id="PF20434"/>
    </source>
</evidence>
<name>A0ABZ0SMP2_9MICO</name>
<dbReference type="InterPro" id="IPR029058">
    <property type="entry name" value="AB_hydrolase_fold"/>
</dbReference>
<dbReference type="SUPFAM" id="SSF53474">
    <property type="entry name" value="alpha/beta-Hydrolases"/>
    <property type="match status" value="1"/>
</dbReference>
<evidence type="ECO:0000313" key="5">
    <source>
        <dbReference type="Proteomes" id="UP001323798"/>
    </source>
</evidence>
<dbReference type="Proteomes" id="UP001323798">
    <property type="component" value="Chromosome"/>
</dbReference>
<dbReference type="Gene3D" id="3.40.50.1820">
    <property type="entry name" value="alpha/beta hydrolase"/>
    <property type="match status" value="1"/>
</dbReference>
<evidence type="ECO:0000259" key="2">
    <source>
        <dbReference type="Pfam" id="PF00326"/>
    </source>
</evidence>
<keyword evidence="1 4" id="KW-0378">Hydrolase</keyword>
<evidence type="ECO:0000256" key="1">
    <source>
        <dbReference type="ARBA" id="ARBA00022801"/>
    </source>
</evidence>
<protein>
    <submittedName>
        <fullName evidence="4">Alpha/beta hydrolase</fullName>
    </submittedName>
</protein>
<dbReference type="Pfam" id="PF20434">
    <property type="entry name" value="BD-FAE"/>
    <property type="match status" value="1"/>
</dbReference>
<proteinExistence type="predicted"/>
<evidence type="ECO:0000313" key="4">
    <source>
        <dbReference type="EMBL" id="WPR90085.1"/>
    </source>
</evidence>
<dbReference type="PANTHER" id="PTHR48081">
    <property type="entry name" value="AB HYDROLASE SUPERFAMILY PROTEIN C4A8.06C"/>
    <property type="match status" value="1"/>
</dbReference>
<gene>
    <name evidence="4" type="ORF">SM116_02010</name>
</gene>
<accession>A0ABZ0SMP2</accession>
<keyword evidence="5" id="KW-1185">Reference proteome</keyword>
<dbReference type="InterPro" id="IPR001375">
    <property type="entry name" value="Peptidase_S9_cat"/>
</dbReference>
<dbReference type="Pfam" id="PF00326">
    <property type="entry name" value="Peptidase_S9"/>
    <property type="match status" value="1"/>
</dbReference>
<feature type="domain" description="Peptidase S9 prolyl oligopeptidase catalytic" evidence="2">
    <location>
        <begin position="152"/>
        <end position="206"/>
    </location>
</feature>
<feature type="domain" description="BD-FAE-like" evidence="3">
    <location>
        <begin position="26"/>
        <end position="122"/>
    </location>
</feature>
<reference evidence="4 5" key="1">
    <citation type="submission" date="2023-11" db="EMBL/GenBank/DDBJ databases">
        <title>Genome sequence of Microbacterium rhizosphaerae KACC 19337.</title>
        <authorList>
            <person name="Choi H."/>
            <person name="Kim S."/>
            <person name="Kim Y."/>
            <person name="Kwon S.-W."/>
            <person name="Heo J."/>
        </authorList>
    </citation>
    <scope>NUCLEOTIDE SEQUENCE [LARGE SCALE GENOMIC DNA]</scope>
    <source>
        <strain evidence="4 5">KACC 19337</strain>
    </source>
</reference>
<dbReference type="InterPro" id="IPR049492">
    <property type="entry name" value="BD-FAE-like_dom"/>
</dbReference>
<sequence>MNHFTQTIGVNGARLTGFLSDAGRGASTGSVLVVPGGGYMTLSPGEAEPVALAYLAEGFHAFVLHYSVGAEATFAQALEDAEAAVAEIRLHADEWGVAPRRLAMIGFSAGGHLAASLGTVGTNRPDALLLGYAITTDITLGAGREYPPVVPHVGNGNPPTFLFATGEDAVVPVRHTLAFAAALDEAGVEFELHVFRDGPHGLGLARPREGATVAPPAFAEWFGLSVRWLRRRWC</sequence>
<organism evidence="4 5">
    <name type="scientific">Microbacterium rhizosphaerae</name>
    <dbReference type="NCBI Taxonomy" id="1678237"/>
    <lineage>
        <taxon>Bacteria</taxon>
        <taxon>Bacillati</taxon>
        <taxon>Actinomycetota</taxon>
        <taxon>Actinomycetes</taxon>
        <taxon>Micrococcales</taxon>
        <taxon>Microbacteriaceae</taxon>
        <taxon>Microbacterium</taxon>
    </lineage>
</organism>